<feature type="compositionally biased region" description="Acidic residues" evidence="1">
    <location>
        <begin position="118"/>
        <end position="179"/>
    </location>
</feature>
<feature type="compositionally biased region" description="Low complexity" evidence="1">
    <location>
        <begin position="206"/>
        <end position="220"/>
    </location>
</feature>
<dbReference type="AlphaFoldDB" id="A0A0V7ZYX9"/>
<reference evidence="2 3" key="1">
    <citation type="journal article" date="2015" name="Genome Announc.">
        <title>Draft Genome of the Euendolithic (true boring) Cyanobacterium Mastigocoleus testarum strain BC008.</title>
        <authorList>
            <person name="Guida B.S."/>
            <person name="Garcia-Pichel F."/>
        </authorList>
    </citation>
    <scope>NUCLEOTIDE SEQUENCE [LARGE SCALE GENOMIC DNA]</scope>
    <source>
        <strain evidence="2 3">BC008</strain>
    </source>
</reference>
<feature type="compositionally biased region" description="Basic and acidic residues" evidence="1">
    <location>
        <begin position="429"/>
        <end position="440"/>
    </location>
</feature>
<comment type="caution">
    <text evidence="2">The sequence shown here is derived from an EMBL/GenBank/DDBJ whole genome shotgun (WGS) entry which is preliminary data.</text>
</comment>
<proteinExistence type="predicted"/>
<accession>A0A0V7ZYX9</accession>
<feature type="compositionally biased region" description="Basic and acidic residues" evidence="1">
    <location>
        <begin position="403"/>
        <end position="422"/>
    </location>
</feature>
<feature type="compositionally biased region" description="Acidic residues" evidence="1">
    <location>
        <begin position="221"/>
        <end position="232"/>
    </location>
</feature>
<sequence>MFKSLSVKELFLKLRSLLNDFLSKLRNFKDTSVRHPFVIALLLSVLAHAIALAIPILSGKDADRETTEQVSSDEEFENDSEEDFEDSSEEDDLEEDLEGEGLEEGEEPLDVEKLPPVPDDEDLSDEVSDSGDDLTDDSDAADDSSDDTLDAGDESGDDTLDSVNDSSDDPIDSEDDSSGDDVVSLPTPSEPEFESEVETSNNIPEISGSDSGDISDSTAAETEDNTDTESNTEELTSSDVKTDENNPEEPIATSEPNIFTGVTDYKNARPLLCGLKVAQEDKDSRFTPDPLAKVSGYFVQSLGEQGYQPKQVADSSDTKVYQISKDGQDRFLHLFDQTDKGTVILLSQERIDCYRLNIQSLKPEDSQETNELEEIKSSQESVNIQESEKSEGEEKTEEPQESEEIKKSEDSEQLEELKKSEETQESEETEKKPELTPEEKAFENTFAKLYEELGWTKYLDTAEANKNQTPTPGTETAFNADVSKKSPDELGSIVKSKLEEQGFETSQVEDYTNGVLYEVKKGEFTKYITLTLNTDETKVMIVTWKENPIDSQKG</sequence>
<keyword evidence="3" id="KW-1185">Reference proteome</keyword>
<feature type="compositionally biased region" description="Acidic residues" evidence="1">
    <location>
        <begin position="71"/>
        <end position="109"/>
    </location>
</feature>
<feature type="region of interest" description="Disordered" evidence="1">
    <location>
        <begin position="364"/>
        <end position="440"/>
    </location>
</feature>
<organism evidence="2 3">
    <name type="scientific">Mastigocoleus testarum BC008</name>
    <dbReference type="NCBI Taxonomy" id="371196"/>
    <lineage>
        <taxon>Bacteria</taxon>
        <taxon>Bacillati</taxon>
        <taxon>Cyanobacteriota</taxon>
        <taxon>Cyanophyceae</taxon>
        <taxon>Nostocales</taxon>
        <taxon>Hapalosiphonaceae</taxon>
        <taxon>Mastigocoleus</taxon>
    </lineage>
</organism>
<gene>
    <name evidence="2" type="ORF">BC008_04600</name>
</gene>
<name>A0A0V7ZYX9_9CYAN</name>
<evidence type="ECO:0000256" key="1">
    <source>
        <dbReference type="SAM" id="MobiDB-lite"/>
    </source>
</evidence>
<dbReference type="EMBL" id="LMTZ01000019">
    <property type="protein sequence ID" value="KST69585.1"/>
    <property type="molecule type" value="Genomic_DNA"/>
</dbReference>
<dbReference type="OrthoDB" id="509551at2"/>
<evidence type="ECO:0000313" key="2">
    <source>
        <dbReference type="EMBL" id="KST69585.1"/>
    </source>
</evidence>
<evidence type="ECO:0000313" key="3">
    <source>
        <dbReference type="Proteomes" id="UP000053372"/>
    </source>
</evidence>
<dbReference type="RefSeq" id="WP_027843199.1">
    <property type="nucleotide sequence ID" value="NZ_LMTZ01000019.1"/>
</dbReference>
<feature type="region of interest" description="Disordered" evidence="1">
    <location>
        <begin position="62"/>
        <end position="258"/>
    </location>
</feature>
<dbReference type="Proteomes" id="UP000053372">
    <property type="component" value="Unassembled WGS sequence"/>
</dbReference>
<protein>
    <submittedName>
        <fullName evidence="2">Uncharacterized protein</fullName>
    </submittedName>
</protein>